<dbReference type="STRING" id="1211777.BN77_3231"/>
<proteinExistence type="predicted"/>
<dbReference type="AlphaFoldDB" id="K0PHQ8"/>
<evidence type="ECO:0000313" key="1">
    <source>
        <dbReference type="EMBL" id="CCM76041.1"/>
    </source>
</evidence>
<dbReference type="HOGENOM" id="CLU_097481_0_1_5"/>
<sequence>MASEGRRRMSDFTISSAVFSRCGCYRYRLERQWDPSKEAVGFLMLNPSTADALSTDPTLRRCIAFAKSWGFGGLVVGNLFALRSSNPRLIYEQADPVGPQNDRYLRGMSESCDRILCAWGRHGVHLDRASKVCGMLAPSKLYALKFTSDGHPSHPLYISGTAEPKPFQNYPPNSGVVEGTVA</sequence>
<reference evidence="1 2" key="1">
    <citation type="journal article" date="2013" name="Genome Announc.">
        <title>Draft Genome Sequence of Rhizobium mesoamericanum STM3625, a Nitrogen-Fixing Symbiont of Mimosa pudica Isolated in French Guiana (South America).</title>
        <authorList>
            <person name="Moulin L."/>
            <person name="Mornico D."/>
            <person name="Melkonian R."/>
            <person name="Klonowska A."/>
        </authorList>
    </citation>
    <scope>NUCLEOTIDE SEQUENCE [LARGE SCALE GENOMIC DNA]</scope>
    <source>
        <strain evidence="1 2">STM3625</strain>
    </source>
</reference>
<keyword evidence="2" id="KW-1185">Reference proteome</keyword>
<protein>
    <recommendedName>
        <fullName evidence="3">DUF1643 domain-containing protein</fullName>
    </recommendedName>
</protein>
<organism evidence="1 2">
    <name type="scientific">Rhizobium mesoamericanum STM3625</name>
    <dbReference type="NCBI Taxonomy" id="1211777"/>
    <lineage>
        <taxon>Bacteria</taxon>
        <taxon>Pseudomonadati</taxon>
        <taxon>Pseudomonadota</taxon>
        <taxon>Alphaproteobacteria</taxon>
        <taxon>Hyphomicrobiales</taxon>
        <taxon>Rhizobiaceae</taxon>
        <taxon>Rhizobium/Agrobacterium group</taxon>
        <taxon>Rhizobium</taxon>
    </lineage>
</organism>
<name>K0PHQ8_9HYPH</name>
<dbReference type="Proteomes" id="UP000009319">
    <property type="component" value="Unassembled WGS sequence"/>
</dbReference>
<accession>K0PHQ8</accession>
<dbReference type="eggNOG" id="COG4333">
    <property type="taxonomic scope" value="Bacteria"/>
</dbReference>
<dbReference type="EMBL" id="CANI01000021">
    <property type="protein sequence ID" value="CCM76041.1"/>
    <property type="molecule type" value="Genomic_DNA"/>
</dbReference>
<dbReference type="InterPro" id="IPR012441">
    <property type="entry name" value="DUF1643"/>
</dbReference>
<evidence type="ECO:0008006" key="3">
    <source>
        <dbReference type="Google" id="ProtNLM"/>
    </source>
</evidence>
<comment type="caution">
    <text evidence="1">The sequence shown here is derived from an EMBL/GenBank/DDBJ whole genome shotgun (WGS) entry which is preliminary data.</text>
</comment>
<dbReference type="Pfam" id="PF07799">
    <property type="entry name" value="DUF1643"/>
    <property type="match status" value="1"/>
</dbReference>
<gene>
    <name evidence="1" type="ORF">BN77_3231</name>
</gene>
<evidence type="ECO:0000313" key="2">
    <source>
        <dbReference type="Proteomes" id="UP000009319"/>
    </source>
</evidence>